<comment type="caution">
    <text evidence="2">The sequence shown here is derived from an EMBL/GenBank/DDBJ whole genome shotgun (WGS) entry which is preliminary data.</text>
</comment>
<dbReference type="EMBL" id="JBJYXY010000001">
    <property type="protein sequence ID" value="MFN2976952.1"/>
    <property type="molecule type" value="Genomic_DNA"/>
</dbReference>
<proteinExistence type="predicted"/>
<gene>
    <name evidence="2" type="ORF">ACK2TP_14370</name>
</gene>
<name>A0ABW9KN01_9BACT</name>
<evidence type="ECO:0000313" key="2">
    <source>
        <dbReference type="EMBL" id="MFN2976952.1"/>
    </source>
</evidence>
<protein>
    <submittedName>
        <fullName evidence="2">Thioredoxin family protein</fullName>
    </submittedName>
</protein>
<dbReference type="PANTHER" id="PTHR43640:SF1">
    <property type="entry name" value="THIOREDOXIN-DEPENDENT PEROXIREDOXIN"/>
    <property type="match status" value="1"/>
</dbReference>
<accession>A0ABW9KN01</accession>
<dbReference type="InterPro" id="IPR000866">
    <property type="entry name" value="AhpC/TSA"/>
</dbReference>
<dbReference type="Proteomes" id="UP001634747">
    <property type="component" value="Unassembled WGS sequence"/>
</dbReference>
<dbReference type="PROSITE" id="PS51352">
    <property type="entry name" value="THIOREDOXIN_2"/>
    <property type="match status" value="1"/>
</dbReference>
<dbReference type="Gene3D" id="3.40.30.10">
    <property type="entry name" value="Glutaredoxin"/>
    <property type="match status" value="1"/>
</dbReference>
<dbReference type="PANTHER" id="PTHR43640">
    <property type="entry name" value="OS07G0260300 PROTEIN"/>
    <property type="match status" value="1"/>
</dbReference>
<dbReference type="InterPro" id="IPR036249">
    <property type="entry name" value="Thioredoxin-like_sf"/>
</dbReference>
<organism evidence="2 3">
    <name type="scientific">Terriglobus aquaticus</name>
    <dbReference type="NCBI Taxonomy" id="940139"/>
    <lineage>
        <taxon>Bacteria</taxon>
        <taxon>Pseudomonadati</taxon>
        <taxon>Acidobacteriota</taxon>
        <taxon>Terriglobia</taxon>
        <taxon>Terriglobales</taxon>
        <taxon>Acidobacteriaceae</taxon>
        <taxon>Terriglobus</taxon>
    </lineage>
</organism>
<dbReference type="InterPro" id="IPR013766">
    <property type="entry name" value="Thioredoxin_domain"/>
</dbReference>
<keyword evidence="3" id="KW-1185">Reference proteome</keyword>
<evidence type="ECO:0000259" key="1">
    <source>
        <dbReference type="PROSITE" id="PS51352"/>
    </source>
</evidence>
<dbReference type="Pfam" id="PF00578">
    <property type="entry name" value="AhpC-TSA"/>
    <property type="match status" value="1"/>
</dbReference>
<feature type="domain" description="Thioredoxin" evidence="1">
    <location>
        <begin position="10"/>
        <end position="186"/>
    </location>
</feature>
<dbReference type="RefSeq" id="WP_263414870.1">
    <property type="nucleotide sequence ID" value="NZ_BAABBH010000001.1"/>
</dbReference>
<reference evidence="2 3" key="1">
    <citation type="submission" date="2024-12" db="EMBL/GenBank/DDBJ databases">
        <authorList>
            <person name="Lee Y."/>
        </authorList>
    </citation>
    <scope>NUCLEOTIDE SEQUENCE [LARGE SCALE GENOMIC DNA]</scope>
    <source>
        <strain evidence="2 3">03SUJ4</strain>
    </source>
</reference>
<sequence length="206" mass="22891">MARTESNQELPLGADCPAFELVNVIDERAVGRDDVFGGVDDADGRKGLLVAFVCVHCPFVKHMEQAFAALAAEYADRIAFVAISSNDVDEYPEDAPEHMREQAARLGWKFPYLVDESQETAKVFHAACTPDLYLFDREFNLVYHGQFDETRPYRQSDAAAGVVKDERIHQAAHGGDLRRALGALLAGEPPLQDQRPGLGCNIKWRD</sequence>
<evidence type="ECO:0000313" key="3">
    <source>
        <dbReference type="Proteomes" id="UP001634747"/>
    </source>
</evidence>
<dbReference type="SUPFAM" id="SSF52833">
    <property type="entry name" value="Thioredoxin-like"/>
    <property type="match status" value="1"/>
</dbReference>
<dbReference type="InterPro" id="IPR047262">
    <property type="entry name" value="PRX-like1"/>
</dbReference>
<dbReference type="CDD" id="cd02969">
    <property type="entry name" value="PRX_like1"/>
    <property type="match status" value="1"/>
</dbReference>